<evidence type="ECO:0000256" key="1">
    <source>
        <dbReference type="SAM" id="SignalP"/>
    </source>
</evidence>
<dbReference type="EMBL" id="CP071091">
    <property type="protein sequence ID" value="QSQ16815.1"/>
    <property type="molecule type" value="Genomic_DNA"/>
</dbReference>
<dbReference type="InterPro" id="IPR025411">
    <property type="entry name" value="DUF4136"/>
</dbReference>
<dbReference type="RefSeq" id="WP_206718451.1">
    <property type="nucleotide sequence ID" value="NZ_CP071091.1"/>
</dbReference>
<feature type="signal peptide" evidence="1">
    <location>
        <begin position="1"/>
        <end position="20"/>
    </location>
</feature>
<dbReference type="PROSITE" id="PS51257">
    <property type="entry name" value="PROKAR_LIPOPROTEIN"/>
    <property type="match status" value="1"/>
</dbReference>
<dbReference type="Pfam" id="PF13590">
    <property type="entry name" value="DUF4136"/>
    <property type="match status" value="1"/>
</dbReference>
<reference evidence="3 4" key="1">
    <citation type="submission" date="2021-02" db="EMBL/GenBank/DDBJ databases">
        <title>De Novo genome assembly of isolated myxobacteria.</title>
        <authorList>
            <person name="Stevens D.C."/>
        </authorList>
    </citation>
    <scope>NUCLEOTIDE SEQUENCE [LARGE SCALE GENOMIC DNA]</scope>
    <source>
        <strain evidence="3 4">SCHIC003</strain>
    </source>
</reference>
<keyword evidence="4" id="KW-1185">Reference proteome</keyword>
<evidence type="ECO:0000313" key="4">
    <source>
        <dbReference type="Proteomes" id="UP000663090"/>
    </source>
</evidence>
<gene>
    <name evidence="3" type="ORF">JY572_12510</name>
</gene>
<protein>
    <submittedName>
        <fullName evidence="3">DUF4136 domain-containing protein</fullName>
    </submittedName>
</protein>
<evidence type="ECO:0000259" key="2">
    <source>
        <dbReference type="Pfam" id="PF13590"/>
    </source>
</evidence>
<sequence>MRLHPRLAPLLLAGLFMACASINVSSNYDPSAVQEIDAYKTYAWAPQPEGGDKRVYNPIMGNQVMQAADNVLQGRGYKKVDAGENPDFLIGWHGSVQDKMEAETVNNYYGYPYSPMWDPYWGGPVVAAAPETYVREYEEGTILLDVVDGKSKQLVWRGKAQSEVNGNASAEKQQKKVTQAVDKILERFPPKAGKK</sequence>
<dbReference type="Gene3D" id="3.30.160.670">
    <property type="match status" value="1"/>
</dbReference>
<feature type="chain" id="PRO_5045580564" evidence="1">
    <location>
        <begin position="21"/>
        <end position="195"/>
    </location>
</feature>
<accession>A0ABX7NDE0</accession>
<dbReference type="Proteomes" id="UP000663090">
    <property type="component" value="Chromosome"/>
</dbReference>
<feature type="domain" description="DUF4136" evidence="2">
    <location>
        <begin position="24"/>
        <end position="190"/>
    </location>
</feature>
<proteinExistence type="predicted"/>
<organism evidence="3 4">
    <name type="scientific">Myxococcus landrumensis</name>
    <dbReference type="NCBI Taxonomy" id="2813577"/>
    <lineage>
        <taxon>Bacteria</taxon>
        <taxon>Pseudomonadati</taxon>
        <taxon>Myxococcota</taxon>
        <taxon>Myxococcia</taxon>
        <taxon>Myxococcales</taxon>
        <taxon>Cystobacterineae</taxon>
        <taxon>Myxococcaceae</taxon>
        <taxon>Myxococcus</taxon>
    </lineage>
</organism>
<name>A0ABX7NDE0_9BACT</name>
<evidence type="ECO:0000313" key="3">
    <source>
        <dbReference type="EMBL" id="QSQ16815.1"/>
    </source>
</evidence>
<keyword evidence="1" id="KW-0732">Signal</keyword>